<dbReference type="EMBL" id="CP144694">
    <property type="protein sequence ID" value="WVZ03592.1"/>
    <property type="molecule type" value="Genomic_DNA"/>
</dbReference>
<dbReference type="AlphaFoldDB" id="A0AAQ3N6W4"/>
<gene>
    <name evidence="1" type="ORF">V8G54_024398</name>
</gene>
<keyword evidence="2" id="KW-1185">Reference proteome</keyword>
<name>A0AAQ3N6W4_VIGMU</name>
<organism evidence="1 2">
    <name type="scientific">Vigna mungo</name>
    <name type="common">Black gram</name>
    <name type="synonym">Phaseolus mungo</name>
    <dbReference type="NCBI Taxonomy" id="3915"/>
    <lineage>
        <taxon>Eukaryota</taxon>
        <taxon>Viridiplantae</taxon>
        <taxon>Streptophyta</taxon>
        <taxon>Embryophyta</taxon>
        <taxon>Tracheophyta</taxon>
        <taxon>Spermatophyta</taxon>
        <taxon>Magnoliopsida</taxon>
        <taxon>eudicotyledons</taxon>
        <taxon>Gunneridae</taxon>
        <taxon>Pentapetalae</taxon>
        <taxon>rosids</taxon>
        <taxon>fabids</taxon>
        <taxon>Fabales</taxon>
        <taxon>Fabaceae</taxon>
        <taxon>Papilionoideae</taxon>
        <taxon>50 kb inversion clade</taxon>
        <taxon>NPAAA clade</taxon>
        <taxon>indigoferoid/millettioid clade</taxon>
        <taxon>Phaseoleae</taxon>
        <taxon>Vigna</taxon>
    </lineage>
</organism>
<evidence type="ECO:0000313" key="1">
    <source>
        <dbReference type="EMBL" id="WVZ03592.1"/>
    </source>
</evidence>
<reference evidence="1 2" key="1">
    <citation type="journal article" date="2023" name="Life. Sci Alliance">
        <title>Evolutionary insights into 3D genome organization and epigenetic landscape of Vigna mungo.</title>
        <authorList>
            <person name="Junaid A."/>
            <person name="Singh B."/>
            <person name="Bhatia S."/>
        </authorList>
    </citation>
    <scope>NUCLEOTIDE SEQUENCE [LARGE SCALE GENOMIC DNA]</scope>
    <source>
        <strain evidence="1">Urdbean</strain>
    </source>
</reference>
<sequence>MMKLHSADIIKVSQKSEQTPMHLIVPNLNLVIIPCLEKKKIVKMYKVQTPPHSTRTIIYFIKVHNTSKSSPLQVTNETFRRSRRTQPLEQDAMHHCFVFKSQIYTSYNLQIQSISTTLKHICKSPILAVHAIILFHQPGARKEI</sequence>
<protein>
    <submittedName>
        <fullName evidence="1">Uncharacterized protein</fullName>
    </submittedName>
</protein>
<proteinExistence type="predicted"/>
<dbReference type="Proteomes" id="UP001374535">
    <property type="component" value="Chromosome 7"/>
</dbReference>
<evidence type="ECO:0000313" key="2">
    <source>
        <dbReference type="Proteomes" id="UP001374535"/>
    </source>
</evidence>
<accession>A0AAQ3N6W4</accession>